<dbReference type="PANTHER" id="PTHR11866:SF8">
    <property type="entry name" value="PROSTAGLANDIN E2 RECEPTOR EP2 SUBTYPE"/>
    <property type="match status" value="1"/>
</dbReference>
<feature type="transmembrane region" description="Helical" evidence="14">
    <location>
        <begin position="306"/>
        <end position="327"/>
    </location>
</feature>
<evidence type="ECO:0000256" key="12">
    <source>
        <dbReference type="ARBA" id="ARBA00067998"/>
    </source>
</evidence>
<dbReference type="AlphaFoldDB" id="A0A3Q2ZSM1"/>
<proteinExistence type="predicted"/>
<keyword evidence="17" id="KW-1185">Reference proteome</keyword>
<dbReference type="InterPro" id="IPR000276">
    <property type="entry name" value="GPCR_Rhodpsn"/>
</dbReference>
<evidence type="ECO:0000313" key="16">
    <source>
        <dbReference type="Ensembl" id="ENSKMAP00000001214.1"/>
    </source>
</evidence>
<keyword evidence="5" id="KW-0297">G-protein coupled receptor</keyword>
<dbReference type="Proteomes" id="UP000264800">
    <property type="component" value="Unplaced"/>
</dbReference>
<dbReference type="FunFam" id="1.20.1070.10:FF:000212">
    <property type="entry name" value="Prostaglandin E2 receptor EP2 subtype"/>
    <property type="match status" value="1"/>
</dbReference>
<keyword evidence="4 14" id="KW-1133">Transmembrane helix</keyword>
<feature type="domain" description="G-protein coupled receptors family 1 profile" evidence="15">
    <location>
        <begin position="40"/>
        <end position="319"/>
    </location>
</feature>
<evidence type="ECO:0000256" key="10">
    <source>
        <dbReference type="ARBA" id="ARBA00023224"/>
    </source>
</evidence>
<dbReference type="Gene3D" id="1.20.1070.10">
    <property type="entry name" value="Rhodopsin 7-helix transmembrane proteins"/>
    <property type="match status" value="1"/>
</dbReference>
<keyword evidence="2" id="KW-1003">Cell membrane</keyword>
<dbReference type="OrthoDB" id="5959154at2759"/>
<dbReference type="InterPro" id="IPR017452">
    <property type="entry name" value="GPCR_Rhodpsn_7TM"/>
</dbReference>
<keyword evidence="10" id="KW-0807">Transducer</keyword>
<evidence type="ECO:0000259" key="15">
    <source>
        <dbReference type="PROSITE" id="PS50262"/>
    </source>
</evidence>
<feature type="transmembrane region" description="Helical" evidence="14">
    <location>
        <begin position="62"/>
        <end position="92"/>
    </location>
</feature>
<dbReference type="RefSeq" id="XP_017292812.1">
    <property type="nucleotide sequence ID" value="XM_017437323.3"/>
</dbReference>
<dbReference type="SUPFAM" id="SSF81321">
    <property type="entry name" value="Family A G protein-coupled receptor-like"/>
    <property type="match status" value="1"/>
</dbReference>
<evidence type="ECO:0000256" key="7">
    <source>
        <dbReference type="ARBA" id="ARBA00023157"/>
    </source>
</evidence>
<dbReference type="GO" id="GO:0007189">
    <property type="term" value="P:adenylate cyclase-activating G protein-coupled receptor signaling pathway"/>
    <property type="evidence" value="ECO:0007669"/>
    <property type="project" value="TreeGrafter"/>
</dbReference>
<evidence type="ECO:0000256" key="2">
    <source>
        <dbReference type="ARBA" id="ARBA00022475"/>
    </source>
</evidence>
<evidence type="ECO:0000256" key="5">
    <source>
        <dbReference type="ARBA" id="ARBA00023040"/>
    </source>
</evidence>
<reference evidence="16" key="1">
    <citation type="submission" date="2025-08" db="UniProtKB">
        <authorList>
            <consortium name="Ensembl"/>
        </authorList>
    </citation>
    <scope>IDENTIFICATION</scope>
</reference>
<dbReference type="GO" id="GO:0071380">
    <property type="term" value="P:cellular response to prostaglandin E stimulus"/>
    <property type="evidence" value="ECO:0007669"/>
    <property type="project" value="TreeGrafter"/>
</dbReference>
<dbReference type="KEGG" id="kmr:108248505"/>
<dbReference type="GeneID" id="108248505"/>
<name>A0A3Q2ZSM1_KRYMA</name>
<feature type="transmembrane region" description="Helical" evidence="14">
    <location>
        <begin position="112"/>
        <end position="133"/>
    </location>
</feature>
<dbReference type="PROSITE" id="PS50262">
    <property type="entry name" value="G_PROTEIN_RECEP_F1_2"/>
    <property type="match status" value="1"/>
</dbReference>
<dbReference type="Ensembl" id="ENSKMAT00000001252.1">
    <property type="protein sequence ID" value="ENSKMAP00000001214.1"/>
    <property type="gene ID" value="ENSKMAG00000000975.1"/>
</dbReference>
<evidence type="ECO:0000256" key="8">
    <source>
        <dbReference type="ARBA" id="ARBA00023170"/>
    </source>
</evidence>
<feature type="transmembrane region" description="Helical" evidence="14">
    <location>
        <begin position="263"/>
        <end position="286"/>
    </location>
</feature>
<dbReference type="InterPro" id="IPR000370">
    <property type="entry name" value="Prostglndn_IP_rcpt"/>
</dbReference>
<dbReference type="OMA" id="VTKKWAY"/>
<protein>
    <recommendedName>
        <fullName evidence="12">Prostaglandin E2 receptor EP2 subtype</fullName>
    </recommendedName>
    <alternativeName>
        <fullName evidence="13">Prostanoid EP2 receptor</fullName>
    </alternativeName>
</protein>
<dbReference type="GO" id="GO:0005886">
    <property type="term" value="C:plasma membrane"/>
    <property type="evidence" value="ECO:0007669"/>
    <property type="project" value="UniProtKB-SubCell"/>
</dbReference>
<evidence type="ECO:0000256" key="6">
    <source>
        <dbReference type="ARBA" id="ARBA00023136"/>
    </source>
</evidence>
<reference evidence="16" key="2">
    <citation type="submission" date="2025-09" db="UniProtKB">
        <authorList>
            <consortium name="Ensembl"/>
        </authorList>
    </citation>
    <scope>IDENTIFICATION</scope>
</reference>
<evidence type="ECO:0000313" key="17">
    <source>
        <dbReference type="Proteomes" id="UP000264800"/>
    </source>
</evidence>
<evidence type="ECO:0000256" key="1">
    <source>
        <dbReference type="ARBA" id="ARBA00004651"/>
    </source>
</evidence>
<evidence type="ECO:0000256" key="11">
    <source>
        <dbReference type="ARBA" id="ARBA00055790"/>
    </source>
</evidence>
<dbReference type="PANTHER" id="PTHR11866">
    <property type="entry name" value="G-PROTEIN COUPLED RECEPTOR FAMILY 1 MEMBER"/>
    <property type="match status" value="1"/>
</dbReference>
<dbReference type="PRINTS" id="PR01788">
    <property type="entry name" value="PROSTANOIDR"/>
</dbReference>
<feature type="transmembrane region" description="Helical" evidence="14">
    <location>
        <begin position="31"/>
        <end position="50"/>
    </location>
</feature>
<dbReference type="PRINTS" id="PR00856">
    <property type="entry name" value="PRSTNOIDIPR"/>
</dbReference>
<keyword evidence="7" id="KW-1015">Disulfide bond</keyword>
<dbReference type="GO" id="GO:0007204">
    <property type="term" value="P:positive regulation of cytosolic calcium ion concentration"/>
    <property type="evidence" value="ECO:0007669"/>
    <property type="project" value="TreeGrafter"/>
</dbReference>
<dbReference type="GO" id="GO:0004957">
    <property type="term" value="F:prostaglandin E receptor activity"/>
    <property type="evidence" value="ECO:0007669"/>
    <property type="project" value="TreeGrafter"/>
</dbReference>
<evidence type="ECO:0000256" key="3">
    <source>
        <dbReference type="ARBA" id="ARBA00022692"/>
    </source>
</evidence>
<dbReference type="STRING" id="37003.ENSKMAP00000001214"/>
<evidence type="ECO:0000256" key="9">
    <source>
        <dbReference type="ARBA" id="ARBA00023180"/>
    </source>
</evidence>
<evidence type="ECO:0000256" key="14">
    <source>
        <dbReference type="SAM" id="Phobius"/>
    </source>
</evidence>
<evidence type="ECO:0000256" key="4">
    <source>
        <dbReference type="ARBA" id="ARBA00022989"/>
    </source>
</evidence>
<accession>A0A3Q2ZSM1</accession>
<keyword evidence="6 14" id="KW-0472">Membrane</keyword>
<keyword evidence="3 14" id="KW-0812">Transmembrane</keyword>
<feature type="transmembrane region" description="Helical" evidence="14">
    <location>
        <begin position="153"/>
        <end position="174"/>
    </location>
</feature>
<keyword evidence="9" id="KW-0325">Glycoprotein</keyword>
<dbReference type="Pfam" id="PF00001">
    <property type="entry name" value="7tm_1"/>
    <property type="match status" value="1"/>
</dbReference>
<feature type="transmembrane region" description="Helical" evidence="14">
    <location>
        <begin position="205"/>
        <end position="229"/>
    </location>
</feature>
<comment type="subcellular location">
    <subcellularLocation>
        <location evidence="1">Cell membrane</location>
        <topology evidence="1">Multi-pass membrane protein</topology>
    </subcellularLocation>
</comment>
<comment type="function">
    <text evidence="11">Receptor for prostaglandin E2 (PGE2). The activity of this receptor is mediated by G(s) proteins that stimulate adenylate cyclase. The subsequent raise in intracellular cAMP is responsible for the relaxing effect of this receptor on smooth muscle.</text>
</comment>
<dbReference type="GO" id="GO:0006954">
    <property type="term" value="P:inflammatory response"/>
    <property type="evidence" value="ECO:0007669"/>
    <property type="project" value="TreeGrafter"/>
</dbReference>
<evidence type="ECO:0000256" key="13">
    <source>
        <dbReference type="ARBA" id="ARBA00080542"/>
    </source>
</evidence>
<dbReference type="InterPro" id="IPR008365">
    <property type="entry name" value="Prostanoid_rcpt"/>
</dbReference>
<sequence length="376" mass="42484">MGHLSTPMTHLNEKCHSLEGLSGGGGPLPSAIMFGLGVFGNVTALVILEIRRRRARNTQRIGLFHILVMLLVLTDLAGTCLTSPIVQLSYAWNVTLVKMMPVDNSTSHVCHYFGISMTFFSLSTMLLLFAMALDKCFAIGYPYLYSRHVTKKWVYVTVPVMFLICTLFCLLPFVKFGKYVQYCPGTWCFIDMNPNEQDDRVYANLYATIMLVLVLTIVACNGFVVYHLYKMYKRRSRHGSVMVTTRSSSERRTISMNAEVEHLISLVFMTIIFIICTLPLVIRVYINSVQADVTKESHDMDLTALYFISVNPIVDPLVFIIFSPGVLHFMGLSFKVPLGSVRGSVCRSSYTKRNDSAQLELSYPTLCKEFQSEEKK</sequence>
<dbReference type="GeneTree" id="ENSGT01050000244902"/>
<organism evidence="16 17">
    <name type="scientific">Kryptolebias marmoratus</name>
    <name type="common">Mangrove killifish</name>
    <name type="synonym">Rivulus marmoratus</name>
    <dbReference type="NCBI Taxonomy" id="37003"/>
    <lineage>
        <taxon>Eukaryota</taxon>
        <taxon>Metazoa</taxon>
        <taxon>Chordata</taxon>
        <taxon>Craniata</taxon>
        <taxon>Vertebrata</taxon>
        <taxon>Euteleostomi</taxon>
        <taxon>Actinopterygii</taxon>
        <taxon>Neopterygii</taxon>
        <taxon>Teleostei</taxon>
        <taxon>Neoteleostei</taxon>
        <taxon>Acanthomorphata</taxon>
        <taxon>Ovalentaria</taxon>
        <taxon>Atherinomorphae</taxon>
        <taxon>Cyprinodontiformes</taxon>
        <taxon>Rivulidae</taxon>
        <taxon>Kryptolebias</taxon>
    </lineage>
</organism>
<keyword evidence="8" id="KW-0675">Receptor</keyword>
<dbReference type="CTD" id="393608"/>